<name>A0ACC2QD17_9NEOP</name>
<evidence type="ECO:0000313" key="2">
    <source>
        <dbReference type="Proteomes" id="UP001231649"/>
    </source>
</evidence>
<dbReference type="EMBL" id="CM056798">
    <property type="protein sequence ID" value="KAJ8711698.1"/>
    <property type="molecule type" value="Genomic_DNA"/>
</dbReference>
<evidence type="ECO:0000313" key="1">
    <source>
        <dbReference type="EMBL" id="KAJ8711698.1"/>
    </source>
</evidence>
<keyword evidence="2" id="KW-1185">Reference proteome</keyword>
<reference evidence="1" key="1">
    <citation type="submission" date="2023-03" db="EMBL/GenBank/DDBJ databases">
        <title>Chromosome-level genomes of two armyworms, Mythimna separata and Mythimna loreyi, provide insights into the biosynthesis and reception of sex pheromones.</title>
        <authorList>
            <person name="Zhao H."/>
        </authorList>
    </citation>
    <scope>NUCLEOTIDE SEQUENCE</scope>
    <source>
        <strain evidence="1">BeijingLab</strain>
    </source>
</reference>
<accession>A0ACC2QD17</accession>
<sequence>MCEKRTRKIKKGSHLTRLREARRIQRLQRLSSPSTSDDNSTVSVSVSPCPVVVDKNAQNRVILELAWKTVALMHKNRLIQQKIIALKKETSEFVAAIMNNPENRKRYVEHIRMYGPTAQPQKQNAENSPLHLEPKV</sequence>
<dbReference type="Proteomes" id="UP001231649">
    <property type="component" value="Chromosome 22"/>
</dbReference>
<proteinExistence type="predicted"/>
<organism evidence="1 2">
    <name type="scientific">Mythimna loreyi</name>
    <dbReference type="NCBI Taxonomy" id="667449"/>
    <lineage>
        <taxon>Eukaryota</taxon>
        <taxon>Metazoa</taxon>
        <taxon>Ecdysozoa</taxon>
        <taxon>Arthropoda</taxon>
        <taxon>Hexapoda</taxon>
        <taxon>Insecta</taxon>
        <taxon>Pterygota</taxon>
        <taxon>Neoptera</taxon>
        <taxon>Endopterygota</taxon>
        <taxon>Lepidoptera</taxon>
        <taxon>Glossata</taxon>
        <taxon>Ditrysia</taxon>
        <taxon>Noctuoidea</taxon>
        <taxon>Noctuidae</taxon>
        <taxon>Noctuinae</taxon>
        <taxon>Hadenini</taxon>
        <taxon>Mythimna</taxon>
    </lineage>
</organism>
<protein>
    <submittedName>
        <fullName evidence="1">Uncharacterized protein</fullName>
    </submittedName>
</protein>
<comment type="caution">
    <text evidence="1">The sequence shown here is derived from an EMBL/GenBank/DDBJ whole genome shotgun (WGS) entry which is preliminary data.</text>
</comment>
<gene>
    <name evidence="1" type="ORF">PYW08_008652</name>
</gene>